<dbReference type="PaxDb" id="3847-GLYMA17G18610.2"/>
<reference evidence="8" key="3">
    <citation type="submission" date="2018-07" db="EMBL/GenBank/DDBJ databases">
        <title>WGS assembly of Glycine max.</title>
        <authorList>
            <person name="Schmutz J."/>
            <person name="Cannon S."/>
            <person name="Schlueter J."/>
            <person name="Ma J."/>
            <person name="Mitros T."/>
            <person name="Nelson W."/>
            <person name="Hyten D."/>
            <person name="Song Q."/>
            <person name="Thelen J."/>
            <person name="Cheng J."/>
            <person name="Xu D."/>
            <person name="Hellsten U."/>
            <person name="May G."/>
            <person name="Yu Y."/>
            <person name="Sakurai T."/>
            <person name="Umezawa T."/>
            <person name="Bhattacharyya M."/>
            <person name="Sandhu D."/>
            <person name="Valliyodan B."/>
            <person name="Lindquist E."/>
            <person name="Peto M."/>
            <person name="Grant D."/>
            <person name="Shu S."/>
            <person name="Goodstein D."/>
            <person name="Barry K."/>
            <person name="Futrell-Griggs M."/>
            <person name="Abernathy B."/>
            <person name="Du J."/>
            <person name="Tian Z."/>
            <person name="Zhu L."/>
            <person name="Gill N."/>
            <person name="Joshi T."/>
            <person name="Libault M."/>
            <person name="Sethuraman A."/>
            <person name="Zhang X."/>
            <person name="Shinozaki K."/>
            <person name="Nguyen H."/>
            <person name="Wing R."/>
            <person name="Cregan P."/>
            <person name="Specht J."/>
            <person name="Grimwood J."/>
            <person name="Rokhsar D."/>
            <person name="Stacey G."/>
            <person name="Shoemaker R."/>
            <person name="Jackson S."/>
        </authorList>
    </citation>
    <scope>NUCLEOTIDE SEQUENCE</scope>
    <source>
        <tissue evidence="8">Callus</tissue>
    </source>
</reference>
<comment type="subcellular location">
    <subcellularLocation>
        <location evidence="1">Nucleus</location>
    </subcellularLocation>
</comment>
<dbReference type="SUPFAM" id="SSF54171">
    <property type="entry name" value="DNA-binding domain"/>
    <property type="match status" value="1"/>
</dbReference>
<evidence type="ECO:0000256" key="3">
    <source>
        <dbReference type="ARBA" id="ARBA00023125"/>
    </source>
</evidence>
<dbReference type="PANTHER" id="PTHR31194:SF62">
    <property type="entry name" value="ETHYLENE-RESPONSIVE TRANSCRIPTION FACTOR ERF118"/>
    <property type="match status" value="1"/>
</dbReference>
<evidence type="ECO:0000313" key="8">
    <source>
        <dbReference type="EMBL" id="KRH04558.1"/>
    </source>
</evidence>
<organism evidence="8">
    <name type="scientific">Glycine max</name>
    <name type="common">Soybean</name>
    <name type="synonym">Glycine hispida</name>
    <dbReference type="NCBI Taxonomy" id="3847"/>
    <lineage>
        <taxon>Eukaryota</taxon>
        <taxon>Viridiplantae</taxon>
        <taxon>Streptophyta</taxon>
        <taxon>Embryophyta</taxon>
        <taxon>Tracheophyta</taxon>
        <taxon>Spermatophyta</taxon>
        <taxon>Magnoliopsida</taxon>
        <taxon>eudicotyledons</taxon>
        <taxon>Gunneridae</taxon>
        <taxon>Pentapetalae</taxon>
        <taxon>rosids</taxon>
        <taxon>fabids</taxon>
        <taxon>Fabales</taxon>
        <taxon>Fabaceae</taxon>
        <taxon>Papilionoideae</taxon>
        <taxon>50 kb inversion clade</taxon>
        <taxon>NPAAA clade</taxon>
        <taxon>indigoferoid/millettioid clade</taxon>
        <taxon>Phaseoleae</taxon>
        <taxon>Glycine</taxon>
        <taxon>Glycine subgen. Soja</taxon>
    </lineage>
</organism>
<feature type="compositionally biased region" description="Acidic residues" evidence="6">
    <location>
        <begin position="353"/>
        <end position="371"/>
    </location>
</feature>
<dbReference type="OrthoDB" id="1917565at2759"/>
<dbReference type="InterPro" id="IPR036955">
    <property type="entry name" value="AP2/ERF_dom_sf"/>
</dbReference>
<dbReference type="PRINTS" id="PR00367">
    <property type="entry name" value="ETHRSPELEMNT"/>
</dbReference>
<protein>
    <recommendedName>
        <fullName evidence="7">AP2/ERF domain-containing protein</fullName>
    </recommendedName>
</protein>
<dbReference type="InterPro" id="IPR016177">
    <property type="entry name" value="DNA-bd_dom_sf"/>
</dbReference>
<dbReference type="AlphaFoldDB" id="K7MM31"/>
<dbReference type="EMBL" id="CM000850">
    <property type="protein sequence ID" value="KRH04558.1"/>
    <property type="molecule type" value="Genomic_DNA"/>
</dbReference>
<dbReference type="Gene3D" id="3.30.730.10">
    <property type="entry name" value="AP2/ERF domain"/>
    <property type="match status" value="1"/>
</dbReference>
<dbReference type="SMR" id="K7MM31"/>
<dbReference type="InterPro" id="IPR050913">
    <property type="entry name" value="AP2/ERF_ERF"/>
</dbReference>
<dbReference type="SMART" id="SM00380">
    <property type="entry name" value="AP2"/>
    <property type="match status" value="1"/>
</dbReference>
<dbReference type="FunCoup" id="K7MM31">
    <property type="interactions" value="1549"/>
</dbReference>
<evidence type="ECO:0000256" key="4">
    <source>
        <dbReference type="ARBA" id="ARBA00023163"/>
    </source>
</evidence>
<sequence length="371" mass="40725">MPECQKQPASRPKQKLHSLQESKAMRKLRIICDDPDATDSSDDDSKRIQNPRIVKRSMCEISLLPLLHTFTTLETSSCELNNKKNTMRVSTKGQPQSKKRVLTHTPSTRRKTPGKYRGVRQRKWGKWASEIYNPFQNNRIWLGTFNTAEEASQVYEARRLELEAMAKAQAYKTGSGSAGEPLATTSDKSNCCNSSAAAAAADVSVSEKFSTTSDDIEESVLPHNSPPSVIEKGNVSTEEAIEANYLVDDLAGLEIPDLSLLNLPPPPSVIEKGNVSTEEAIEANYLVDDLAGLEIPDLSLLNLPPPPSTAGAAVPSGIEPNSGLDFDWLSFDDYEQVFDDFGGLEDIHISGFDDNEPSELPDFDFGDFDAD</sequence>
<dbReference type="eggNOG" id="ENOG502RZ0C">
    <property type="taxonomic scope" value="Eukaryota"/>
</dbReference>
<gene>
    <name evidence="8" type="ORF">GLYMA_17G170100</name>
</gene>
<keyword evidence="2" id="KW-0805">Transcription regulation</keyword>
<evidence type="ECO:0000313" key="10">
    <source>
        <dbReference type="Proteomes" id="UP000008827"/>
    </source>
</evidence>
<proteinExistence type="predicted"/>
<keyword evidence="5" id="KW-0539">Nucleus</keyword>
<dbReference type="PANTHER" id="PTHR31194">
    <property type="entry name" value="SHN SHINE , DNA BINDING / TRANSCRIPTION FACTOR"/>
    <property type="match status" value="1"/>
</dbReference>
<keyword evidence="3" id="KW-0238">DNA-binding</keyword>
<dbReference type="Proteomes" id="UP000008827">
    <property type="component" value="Chromosome 17"/>
</dbReference>
<feature type="compositionally biased region" description="Basic residues" evidence="6">
    <location>
        <begin position="97"/>
        <end position="119"/>
    </location>
</feature>
<dbReference type="GO" id="GO:0000976">
    <property type="term" value="F:transcription cis-regulatory region binding"/>
    <property type="evidence" value="ECO:0000318"/>
    <property type="project" value="GO_Central"/>
</dbReference>
<dbReference type="InParanoid" id="K7MM31"/>
<feature type="region of interest" description="Disordered" evidence="6">
    <location>
        <begin position="1"/>
        <end position="24"/>
    </location>
</feature>
<evidence type="ECO:0000259" key="7">
    <source>
        <dbReference type="PROSITE" id="PS51032"/>
    </source>
</evidence>
<keyword evidence="4" id="KW-0804">Transcription</keyword>
<feature type="compositionally biased region" description="Polar residues" evidence="6">
    <location>
        <begin position="87"/>
        <end position="96"/>
    </location>
</feature>
<accession>K7MM31</accession>
<dbReference type="Pfam" id="PF00847">
    <property type="entry name" value="AP2"/>
    <property type="match status" value="1"/>
</dbReference>
<dbReference type="InterPro" id="IPR001471">
    <property type="entry name" value="AP2/ERF_dom"/>
</dbReference>
<feature type="region of interest" description="Disordered" evidence="6">
    <location>
        <begin position="349"/>
        <end position="371"/>
    </location>
</feature>
<dbReference type="CDD" id="cd00018">
    <property type="entry name" value="AP2"/>
    <property type="match status" value="1"/>
</dbReference>
<dbReference type="GO" id="GO:0005634">
    <property type="term" value="C:nucleus"/>
    <property type="evidence" value="ECO:0000318"/>
    <property type="project" value="GO_Central"/>
</dbReference>
<dbReference type="PROSITE" id="PS51032">
    <property type="entry name" value="AP2_ERF"/>
    <property type="match status" value="1"/>
</dbReference>
<reference evidence="9" key="2">
    <citation type="submission" date="2018-02" db="UniProtKB">
        <authorList>
            <consortium name="EnsemblPlants"/>
        </authorList>
    </citation>
    <scope>IDENTIFICATION</scope>
    <source>
        <strain evidence="9">Williams 82</strain>
    </source>
</reference>
<keyword evidence="10" id="KW-1185">Reference proteome</keyword>
<evidence type="ECO:0000256" key="1">
    <source>
        <dbReference type="ARBA" id="ARBA00004123"/>
    </source>
</evidence>
<dbReference type="OMA" id="KKWLGTY"/>
<feature type="domain" description="AP2/ERF" evidence="7">
    <location>
        <begin position="115"/>
        <end position="172"/>
    </location>
</feature>
<dbReference type="HOGENOM" id="CLU_062946_0_0_1"/>
<evidence type="ECO:0000256" key="6">
    <source>
        <dbReference type="SAM" id="MobiDB-lite"/>
    </source>
</evidence>
<dbReference type="Gramene" id="KRH04558">
    <property type="protein sequence ID" value="KRH04558"/>
    <property type="gene ID" value="GLYMA_17G170100"/>
</dbReference>
<feature type="region of interest" description="Disordered" evidence="6">
    <location>
        <begin position="87"/>
        <end position="119"/>
    </location>
</feature>
<dbReference type="GO" id="GO:0003700">
    <property type="term" value="F:DNA-binding transcription factor activity"/>
    <property type="evidence" value="ECO:0000318"/>
    <property type="project" value="GO_Central"/>
</dbReference>
<evidence type="ECO:0000313" key="9">
    <source>
        <dbReference type="EnsemblPlants" id="KRH04558"/>
    </source>
</evidence>
<evidence type="ECO:0000256" key="5">
    <source>
        <dbReference type="ARBA" id="ARBA00023242"/>
    </source>
</evidence>
<name>K7MM31_SOYBN</name>
<dbReference type="EnsemblPlants" id="KRH04558">
    <property type="protein sequence ID" value="KRH04558"/>
    <property type="gene ID" value="GLYMA_17G170100"/>
</dbReference>
<reference evidence="8 9" key="1">
    <citation type="journal article" date="2010" name="Nature">
        <title>Genome sequence of the palaeopolyploid soybean.</title>
        <authorList>
            <person name="Schmutz J."/>
            <person name="Cannon S.B."/>
            <person name="Schlueter J."/>
            <person name="Ma J."/>
            <person name="Mitros T."/>
            <person name="Nelson W."/>
            <person name="Hyten D.L."/>
            <person name="Song Q."/>
            <person name="Thelen J.J."/>
            <person name="Cheng J."/>
            <person name="Xu D."/>
            <person name="Hellsten U."/>
            <person name="May G.D."/>
            <person name="Yu Y."/>
            <person name="Sakurai T."/>
            <person name="Umezawa T."/>
            <person name="Bhattacharyya M.K."/>
            <person name="Sandhu D."/>
            <person name="Valliyodan B."/>
            <person name="Lindquist E."/>
            <person name="Peto M."/>
            <person name="Grant D."/>
            <person name="Shu S."/>
            <person name="Goodstein D."/>
            <person name="Barry K."/>
            <person name="Futrell-Griggs M."/>
            <person name="Abernathy B."/>
            <person name="Du J."/>
            <person name="Tian Z."/>
            <person name="Zhu L."/>
            <person name="Gill N."/>
            <person name="Joshi T."/>
            <person name="Libault M."/>
            <person name="Sethuraman A."/>
            <person name="Zhang X.-C."/>
            <person name="Shinozaki K."/>
            <person name="Nguyen H.T."/>
            <person name="Wing R.A."/>
            <person name="Cregan P."/>
            <person name="Specht J."/>
            <person name="Grimwood J."/>
            <person name="Rokhsar D."/>
            <person name="Stacey G."/>
            <person name="Shoemaker R.C."/>
            <person name="Jackson S.A."/>
        </authorList>
    </citation>
    <scope>NUCLEOTIDE SEQUENCE [LARGE SCALE GENOMIC DNA]</scope>
    <source>
        <strain evidence="9">cv. Williams 82</strain>
        <tissue evidence="8">Callus</tissue>
    </source>
</reference>
<evidence type="ECO:0000256" key="2">
    <source>
        <dbReference type="ARBA" id="ARBA00023015"/>
    </source>
</evidence>